<comment type="caution">
    <text evidence="6">The sequence shown here is derived from an EMBL/GenBank/DDBJ whole genome shotgun (WGS) entry which is preliminary data.</text>
</comment>
<evidence type="ECO:0000313" key="7">
    <source>
        <dbReference type="Proteomes" id="UP000177309"/>
    </source>
</evidence>
<dbReference type="GO" id="GO:0008483">
    <property type="term" value="F:transaminase activity"/>
    <property type="evidence" value="ECO:0007669"/>
    <property type="project" value="TreeGrafter"/>
</dbReference>
<dbReference type="CDD" id="cd00616">
    <property type="entry name" value="AHBA_syn"/>
    <property type="match status" value="1"/>
</dbReference>
<dbReference type="AlphaFoldDB" id="A0A1F4TM64"/>
<dbReference type="Gene3D" id="3.40.640.10">
    <property type="entry name" value="Type I PLP-dependent aspartate aminotransferase-like (Major domain)"/>
    <property type="match status" value="1"/>
</dbReference>
<dbReference type="PANTHER" id="PTHR30244:SF36">
    <property type="entry name" value="3-OXO-GLUCOSE-6-PHOSPHATE:GLUTAMATE AMINOTRANSFERASE"/>
    <property type="match status" value="1"/>
</dbReference>
<keyword evidence="1 4" id="KW-0663">Pyridoxal phosphate</keyword>
<organism evidence="6 7">
    <name type="scientific">candidate division WOR-1 bacterium RIFOXYC2_FULL_41_25</name>
    <dbReference type="NCBI Taxonomy" id="1802586"/>
    <lineage>
        <taxon>Bacteria</taxon>
        <taxon>Bacillati</taxon>
        <taxon>Saganbacteria</taxon>
    </lineage>
</organism>
<dbReference type="GO" id="GO:0030170">
    <property type="term" value="F:pyridoxal phosphate binding"/>
    <property type="evidence" value="ECO:0007669"/>
    <property type="project" value="UniProtKB-ARBA"/>
</dbReference>
<protein>
    <submittedName>
        <fullName evidence="6">Transcriptional regulator</fullName>
    </submittedName>
</protein>
<dbReference type="FunFam" id="3.40.640.10:FF:000089">
    <property type="entry name" value="Aminotransferase, DegT/DnrJ/EryC1/StrS family"/>
    <property type="match status" value="1"/>
</dbReference>
<accession>A0A1F4TM64</accession>
<dbReference type="PANTHER" id="PTHR30244">
    <property type="entry name" value="TRANSAMINASE"/>
    <property type="match status" value="1"/>
</dbReference>
<dbReference type="InterPro" id="IPR015422">
    <property type="entry name" value="PyrdxlP-dep_Trfase_small"/>
</dbReference>
<dbReference type="Gene3D" id="3.90.1150.10">
    <property type="entry name" value="Aspartate Aminotransferase, domain 1"/>
    <property type="match status" value="1"/>
</dbReference>
<evidence type="ECO:0000256" key="4">
    <source>
        <dbReference type="PIRSR" id="PIRSR000390-2"/>
    </source>
</evidence>
<name>A0A1F4TM64_UNCSA</name>
<dbReference type="InterPro" id="IPR015424">
    <property type="entry name" value="PyrdxlP-dep_Trfase"/>
</dbReference>
<dbReference type="Pfam" id="PF01041">
    <property type="entry name" value="DegT_DnrJ_EryC1"/>
    <property type="match status" value="1"/>
</dbReference>
<feature type="modified residue" description="N6-(pyridoxal phosphate)lysine" evidence="4">
    <location>
        <position position="186"/>
    </location>
</feature>
<dbReference type="EMBL" id="MEUI01000027">
    <property type="protein sequence ID" value="OGC33805.1"/>
    <property type="molecule type" value="Genomic_DNA"/>
</dbReference>
<evidence type="ECO:0000313" key="6">
    <source>
        <dbReference type="EMBL" id="OGC33805.1"/>
    </source>
</evidence>
<dbReference type="Proteomes" id="UP000177309">
    <property type="component" value="Unassembled WGS sequence"/>
</dbReference>
<evidence type="ECO:0000256" key="2">
    <source>
        <dbReference type="ARBA" id="ARBA00037999"/>
    </source>
</evidence>
<proteinExistence type="inferred from homology"/>
<evidence type="ECO:0000256" key="5">
    <source>
        <dbReference type="RuleBase" id="RU004508"/>
    </source>
</evidence>
<dbReference type="GO" id="GO:0000271">
    <property type="term" value="P:polysaccharide biosynthetic process"/>
    <property type="evidence" value="ECO:0007669"/>
    <property type="project" value="TreeGrafter"/>
</dbReference>
<dbReference type="SUPFAM" id="SSF53383">
    <property type="entry name" value="PLP-dependent transferases"/>
    <property type="match status" value="1"/>
</dbReference>
<evidence type="ECO:0000256" key="3">
    <source>
        <dbReference type="PIRSR" id="PIRSR000390-1"/>
    </source>
</evidence>
<gene>
    <name evidence="6" type="ORF">A2462_01760</name>
</gene>
<feature type="active site" description="Proton acceptor" evidence="3">
    <location>
        <position position="186"/>
    </location>
</feature>
<dbReference type="InterPro" id="IPR000653">
    <property type="entry name" value="DegT/StrS_aminotransferase"/>
</dbReference>
<comment type="similarity">
    <text evidence="2 5">Belongs to the DegT/DnrJ/EryC1 family.</text>
</comment>
<dbReference type="InterPro" id="IPR015421">
    <property type="entry name" value="PyrdxlP-dep_Trfase_major"/>
</dbReference>
<dbReference type="PIRSF" id="PIRSF000390">
    <property type="entry name" value="PLP_StrS"/>
    <property type="match status" value="1"/>
</dbReference>
<reference evidence="6 7" key="1">
    <citation type="journal article" date="2016" name="Nat. Commun.">
        <title>Thousands of microbial genomes shed light on interconnected biogeochemical processes in an aquifer system.</title>
        <authorList>
            <person name="Anantharaman K."/>
            <person name="Brown C.T."/>
            <person name="Hug L.A."/>
            <person name="Sharon I."/>
            <person name="Castelle C.J."/>
            <person name="Probst A.J."/>
            <person name="Thomas B.C."/>
            <person name="Singh A."/>
            <person name="Wilkins M.J."/>
            <person name="Karaoz U."/>
            <person name="Brodie E.L."/>
            <person name="Williams K.H."/>
            <person name="Hubbard S.S."/>
            <person name="Banfield J.F."/>
        </authorList>
    </citation>
    <scope>NUCLEOTIDE SEQUENCE [LARGE SCALE GENOMIC DNA]</scope>
</reference>
<sequence>MPIPLIDLKAQYRSIKQELDEAIQRVIDEARFVLGPDVTAFEQEMGLYLGVKYSVGVSSGTDALEISLLALGIGEGDEIITTPFTFIATAEAIYNTGAKPVFVDIDPKTFCLNTALIEEKITKNTRAILPVHLYGHPAEMGEILDLANKHNLKVIEDCAQSLGAEYKGNKVGSIGHVGCLSFFPGKNLGCFGDGGMVATNDERVYEMAKMLRHHGSKKKYYHSVSGFNSRLDTLQAAILRVKLKYLDEWNKKRREKAALYKEMLCANGLIGVPYVSQEVIHSFNYYTVRIKDRTEFQQRLKQAEIGNMVYYPLSLHLQEVYQGLGYNRGDFLEAEKAQEEVLSLPMFAELLPEQIKEISGVLNK</sequence>
<evidence type="ECO:0000256" key="1">
    <source>
        <dbReference type="ARBA" id="ARBA00022898"/>
    </source>
</evidence>